<evidence type="ECO:0000313" key="3">
    <source>
        <dbReference type="Proteomes" id="UP000663891"/>
    </source>
</evidence>
<dbReference type="Proteomes" id="UP000663891">
    <property type="component" value="Unassembled WGS sequence"/>
</dbReference>
<dbReference type="EMBL" id="CAJNON010004706">
    <property type="protein sequence ID" value="CAF1532397.1"/>
    <property type="molecule type" value="Genomic_DNA"/>
</dbReference>
<evidence type="ECO:0000313" key="2">
    <source>
        <dbReference type="EMBL" id="CAF1532397.1"/>
    </source>
</evidence>
<gene>
    <name evidence="2" type="ORF">VCS650_LOCUS43750</name>
</gene>
<feature type="non-terminal residue" evidence="2">
    <location>
        <position position="67"/>
    </location>
</feature>
<accession>A0A815VTS3</accession>
<comment type="caution">
    <text evidence="2">The sequence shown here is derived from an EMBL/GenBank/DDBJ whole genome shotgun (WGS) entry which is preliminary data.</text>
</comment>
<evidence type="ECO:0000256" key="1">
    <source>
        <dbReference type="SAM" id="MobiDB-lite"/>
    </source>
</evidence>
<reference evidence="2" key="1">
    <citation type="submission" date="2021-02" db="EMBL/GenBank/DDBJ databases">
        <authorList>
            <person name="Nowell W R."/>
        </authorList>
    </citation>
    <scope>NUCLEOTIDE SEQUENCE</scope>
</reference>
<protein>
    <submittedName>
        <fullName evidence="2">Uncharacterized protein</fullName>
    </submittedName>
</protein>
<dbReference type="AlphaFoldDB" id="A0A815VTS3"/>
<sequence>EKDISHDDDGKYSDYNRAPSDVSMKQSRSSLHDSMAEFDDDKRRTYLVKYGENEDTNEDQPNFSTAV</sequence>
<organism evidence="2 3">
    <name type="scientific">Adineta steineri</name>
    <dbReference type="NCBI Taxonomy" id="433720"/>
    <lineage>
        <taxon>Eukaryota</taxon>
        <taxon>Metazoa</taxon>
        <taxon>Spiralia</taxon>
        <taxon>Gnathifera</taxon>
        <taxon>Rotifera</taxon>
        <taxon>Eurotatoria</taxon>
        <taxon>Bdelloidea</taxon>
        <taxon>Adinetida</taxon>
        <taxon>Adinetidae</taxon>
        <taxon>Adineta</taxon>
    </lineage>
</organism>
<name>A0A815VTS3_9BILA</name>
<feature type="compositionally biased region" description="Basic and acidic residues" evidence="1">
    <location>
        <begin position="30"/>
        <end position="43"/>
    </location>
</feature>
<feature type="compositionally biased region" description="Basic and acidic residues" evidence="1">
    <location>
        <begin position="1"/>
        <end position="14"/>
    </location>
</feature>
<feature type="region of interest" description="Disordered" evidence="1">
    <location>
        <begin position="1"/>
        <end position="43"/>
    </location>
</feature>
<dbReference type="OrthoDB" id="10020351at2759"/>
<proteinExistence type="predicted"/>